<keyword evidence="2" id="KW-1185">Reference proteome</keyword>
<dbReference type="EMBL" id="JANJQO010002313">
    <property type="protein sequence ID" value="KAJ2967363.1"/>
    <property type="molecule type" value="Genomic_DNA"/>
</dbReference>
<proteinExistence type="predicted"/>
<dbReference type="Proteomes" id="UP001143910">
    <property type="component" value="Unassembled WGS sequence"/>
</dbReference>
<comment type="caution">
    <text evidence="1">The sequence shown here is derived from an EMBL/GenBank/DDBJ whole genome shotgun (WGS) entry which is preliminary data.</text>
</comment>
<protein>
    <submittedName>
        <fullName evidence="1">Uncharacterized protein</fullName>
    </submittedName>
</protein>
<gene>
    <name evidence="1" type="ORF">NQ176_g9695</name>
</gene>
<organism evidence="1 2">
    <name type="scientific">Zarea fungicola</name>
    <dbReference type="NCBI Taxonomy" id="93591"/>
    <lineage>
        <taxon>Eukaryota</taxon>
        <taxon>Fungi</taxon>
        <taxon>Dikarya</taxon>
        <taxon>Ascomycota</taxon>
        <taxon>Pezizomycotina</taxon>
        <taxon>Sordariomycetes</taxon>
        <taxon>Hypocreomycetidae</taxon>
        <taxon>Hypocreales</taxon>
        <taxon>Cordycipitaceae</taxon>
        <taxon>Zarea</taxon>
    </lineage>
</organism>
<accession>A0ACC1MKZ9</accession>
<evidence type="ECO:0000313" key="1">
    <source>
        <dbReference type="EMBL" id="KAJ2967363.1"/>
    </source>
</evidence>
<name>A0ACC1MKZ9_9HYPO</name>
<sequence>MGCCGNRKKQTRQFADQKWDYINLQDFKATGCGTPFAYGYLWFSLILSIAVYSVDSFTAVQLIAFNRWSSTIKPAISFDVSKWIFSICIILSFINLGYEAIRATRVIKRNNIAECYMDPLAVRWESARVGKGQGFRRFLVFAALTKSKKGSDYIALFTYFSFKAWIRILICSGPRQVINAFTLKSVYEAKLATNAKSVDGAFLGFFDKIRILAQEDYRQAVILSGMVFTFVIWAFALIFLIVAFCFYVFFLFHWIPRADGGLTGYCERKVNKALLRIVTKRVNKALAKNQADRIKAEAKAAKMTGEKMMPERSATLPDIAALSHDKLPGMPMPALNRTDTGATLPAYSTRPNTPGGIELSNMNRSGLSRAETNGSNYSQGIPLVT</sequence>
<evidence type="ECO:0000313" key="2">
    <source>
        <dbReference type="Proteomes" id="UP001143910"/>
    </source>
</evidence>
<reference evidence="1" key="1">
    <citation type="submission" date="2022-08" db="EMBL/GenBank/DDBJ databases">
        <title>Genome Sequence of Lecanicillium fungicola.</title>
        <authorList>
            <person name="Buettner E."/>
        </authorList>
    </citation>
    <scope>NUCLEOTIDE SEQUENCE</scope>
    <source>
        <strain evidence="1">Babe33</strain>
    </source>
</reference>